<reference evidence="2 3" key="1">
    <citation type="submission" date="2024-09" db="EMBL/GenBank/DDBJ databases">
        <title>Floridaenema gen nov. (Aerosakkonemataceae, Aerosakkonematales ord. nov., Cyanobacteria) from benthic tropical and subtropical fresh waters, with the description of four new species.</title>
        <authorList>
            <person name="Moretto J.A."/>
            <person name="Berthold D.E."/>
            <person name="Lefler F.W."/>
            <person name="Huang I.-S."/>
            <person name="Laughinghouse H. IV."/>
        </authorList>
    </citation>
    <scope>NUCLEOTIDE SEQUENCE [LARGE SCALE GENOMIC DNA]</scope>
    <source>
        <strain evidence="2 3">BLCC-F46</strain>
    </source>
</reference>
<evidence type="ECO:0008006" key="4">
    <source>
        <dbReference type="Google" id="ProtNLM"/>
    </source>
</evidence>
<keyword evidence="1" id="KW-0812">Transmembrane</keyword>
<evidence type="ECO:0000313" key="2">
    <source>
        <dbReference type="EMBL" id="MFB2877421.1"/>
    </source>
</evidence>
<dbReference type="Proteomes" id="UP001576774">
    <property type="component" value="Unassembled WGS sequence"/>
</dbReference>
<dbReference type="RefSeq" id="WP_413270521.1">
    <property type="nucleotide sequence ID" value="NZ_JBHFNQ010000090.1"/>
</dbReference>
<evidence type="ECO:0000256" key="1">
    <source>
        <dbReference type="SAM" id="Phobius"/>
    </source>
</evidence>
<accession>A0ABV4X518</accession>
<comment type="caution">
    <text evidence="2">The sequence shown here is derived from an EMBL/GenBank/DDBJ whole genome shotgun (WGS) entry which is preliminary data.</text>
</comment>
<keyword evidence="1" id="KW-0472">Membrane</keyword>
<organism evidence="2 3">
    <name type="scientific">Floridaenema aerugineum BLCC-F46</name>
    <dbReference type="NCBI Taxonomy" id="3153654"/>
    <lineage>
        <taxon>Bacteria</taxon>
        <taxon>Bacillati</taxon>
        <taxon>Cyanobacteriota</taxon>
        <taxon>Cyanophyceae</taxon>
        <taxon>Oscillatoriophycideae</taxon>
        <taxon>Aerosakkonematales</taxon>
        <taxon>Aerosakkonemataceae</taxon>
        <taxon>Floridanema</taxon>
        <taxon>Floridanema aerugineum</taxon>
    </lineage>
</organism>
<protein>
    <recommendedName>
        <fullName evidence="4">Photosystem II protein M</fullName>
    </recommendedName>
</protein>
<feature type="transmembrane region" description="Helical" evidence="1">
    <location>
        <begin position="37"/>
        <end position="57"/>
    </location>
</feature>
<feature type="transmembrane region" description="Helical" evidence="1">
    <location>
        <begin position="7"/>
        <end position="25"/>
    </location>
</feature>
<evidence type="ECO:0000313" key="3">
    <source>
        <dbReference type="Proteomes" id="UP001576774"/>
    </source>
</evidence>
<dbReference type="EMBL" id="JBHFNQ010000090">
    <property type="protein sequence ID" value="MFB2877421.1"/>
    <property type="molecule type" value="Genomic_DNA"/>
</dbReference>
<keyword evidence="1" id="KW-1133">Transmembrane helix</keyword>
<sequence>MENKTEFILKVFILSAILSAIIKYVCPYFNVPAASEIALLVVFLPSILLAIALWWRYQQQQNSVNR</sequence>
<gene>
    <name evidence="2" type="ORF">ACE1CC_11100</name>
</gene>
<keyword evidence="3" id="KW-1185">Reference proteome</keyword>
<proteinExistence type="predicted"/>
<name>A0ABV4X518_9CYAN</name>